<accession>A0A2W7IHJ5</accession>
<comment type="caution">
    <text evidence="12">The sequence shown here is derived from an EMBL/GenBank/DDBJ whole genome shotgun (WGS) entry which is preliminary data.</text>
</comment>
<evidence type="ECO:0000256" key="6">
    <source>
        <dbReference type="ARBA" id="ARBA00023075"/>
    </source>
</evidence>
<dbReference type="HAMAP" id="MF_00425">
    <property type="entry name" value="NqrA"/>
    <property type="match status" value="1"/>
</dbReference>
<organism evidence="12 13">
    <name type="scientific">Mesonia algae</name>
    <dbReference type="NCBI Taxonomy" id="213248"/>
    <lineage>
        <taxon>Bacteria</taxon>
        <taxon>Pseudomonadati</taxon>
        <taxon>Bacteroidota</taxon>
        <taxon>Flavobacteriia</taxon>
        <taxon>Flavobacteriales</taxon>
        <taxon>Flavobacteriaceae</taxon>
        <taxon>Mesonia</taxon>
    </lineage>
</organism>
<dbReference type="Pfam" id="PF11973">
    <property type="entry name" value="NQRA_SLBB"/>
    <property type="match status" value="1"/>
</dbReference>
<dbReference type="PANTHER" id="PTHR37839">
    <property type="entry name" value="NA(+)-TRANSLOCATING NADH-QUINONE REDUCTASE SUBUNIT A"/>
    <property type="match status" value="1"/>
</dbReference>
<comment type="subunit">
    <text evidence="8">Composed of six subunits; NqrA, NqrB, NqrC, NqrD, NqrE and NqrF.</text>
</comment>
<comment type="similarity">
    <text evidence="8">Belongs to the NqrA family.</text>
</comment>
<dbReference type="GO" id="GO:0006814">
    <property type="term" value="P:sodium ion transport"/>
    <property type="evidence" value="ECO:0007669"/>
    <property type="project" value="UniProtKB-UniRule"/>
</dbReference>
<name>A0A2W7IHJ5_9FLAO</name>
<keyword evidence="4 8" id="KW-0915">Sodium</keyword>
<reference evidence="12 13" key="1">
    <citation type="submission" date="2018-06" db="EMBL/GenBank/DDBJ databases">
        <title>Genomic Encyclopedia of Archaeal and Bacterial Type Strains, Phase II (KMG-II): from individual species to whole genera.</title>
        <authorList>
            <person name="Goeker M."/>
        </authorList>
    </citation>
    <scope>NUCLEOTIDE SEQUENCE [LARGE SCALE GENOMIC DNA]</scope>
    <source>
        <strain evidence="12 13">DSM 15361</strain>
    </source>
</reference>
<keyword evidence="2 8" id="KW-1278">Translocase</keyword>
<dbReference type="Pfam" id="PF05896">
    <property type="entry name" value="NQRA_N"/>
    <property type="match status" value="1"/>
</dbReference>
<feature type="domain" description="NqrA N-terminal barrel-sandwich hybrid" evidence="9">
    <location>
        <begin position="26"/>
        <end position="119"/>
    </location>
</feature>
<dbReference type="InterPro" id="IPR008703">
    <property type="entry name" value="NqrA"/>
</dbReference>
<evidence type="ECO:0000256" key="8">
    <source>
        <dbReference type="HAMAP-Rule" id="MF_00425"/>
    </source>
</evidence>
<dbReference type="Proteomes" id="UP000249542">
    <property type="component" value="Unassembled WGS sequence"/>
</dbReference>
<keyword evidence="6 8" id="KW-0830">Ubiquinone</keyword>
<keyword evidence="1 8" id="KW-0813">Transport</keyword>
<protein>
    <recommendedName>
        <fullName evidence="8">Na(+)-translocating NADH-quinone reductase subunit A</fullName>
        <shortName evidence="8">Na(+)-NQR subunit A</shortName>
        <shortName evidence="8">Na(+)-translocating NQR subunit A</shortName>
        <ecNumber evidence="8">7.2.1.1</ecNumber>
    </recommendedName>
    <alternativeName>
        <fullName evidence="8">NQR complex subunit A</fullName>
    </alternativeName>
    <alternativeName>
        <fullName evidence="8">NQR-1 subunit A</fullName>
    </alternativeName>
</protein>
<dbReference type="AlphaFoldDB" id="A0A2W7IHJ5"/>
<dbReference type="EMBL" id="QKYV01000007">
    <property type="protein sequence ID" value="PZW38787.1"/>
    <property type="molecule type" value="Genomic_DNA"/>
</dbReference>
<dbReference type="InterPro" id="IPR056148">
    <property type="entry name" value="NQRA_2nd"/>
</dbReference>
<evidence type="ECO:0000313" key="13">
    <source>
        <dbReference type="Proteomes" id="UP000249542"/>
    </source>
</evidence>
<evidence type="ECO:0000313" key="12">
    <source>
        <dbReference type="EMBL" id="PZW38787.1"/>
    </source>
</evidence>
<keyword evidence="7 8" id="KW-0739">Sodium transport</keyword>
<dbReference type="NCBIfam" id="NF003761">
    <property type="entry name" value="PRK05352.1-4"/>
    <property type="match status" value="1"/>
</dbReference>
<dbReference type="GO" id="GO:0016655">
    <property type="term" value="F:oxidoreductase activity, acting on NAD(P)H, quinone or similar compound as acceptor"/>
    <property type="evidence" value="ECO:0007669"/>
    <property type="project" value="UniProtKB-UniRule"/>
</dbReference>
<dbReference type="Pfam" id="PF24836">
    <property type="entry name" value="NQRA_2nd"/>
    <property type="match status" value="1"/>
</dbReference>
<evidence type="ECO:0000259" key="9">
    <source>
        <dbReference type="Pfam" id="PF05896"/>
    </source>
</evidence>
<feature type="domain" description="Na(+)-translocating NADH-quinone reductase subunit A C-terminal" evidence="10">
    <location>
        <begin position="284"/>
        <end position="332"/>
    </location>
</feature>
<evidence type="ECO:0000256" key="7">
    <source>
        <dbReference type="ARBA" id="ARBA00023201"/>
    </source>
</evidence>
<feature type="domain" description="NqrA second alpha/beta" evidence="11">
    <location>
        <begin position="137"/>
        <end position="279"/>
    </location>
</feature>
<keyword evidence="13" id="KW-1185">Reference proteome</keyword>
<evidence type="ECO:0000259" key="10">
    <source>
        <dbReference type="Pfam" id="PF11973"/>
    </source>
</evidence>
<dbReference type="NCBIfam" id="TIGR01936">
    <property type="entry name" value="nqrA"/>
    <property type="match status" value="1"/>
</dbReference>
<proteinExistence type="inferred from homology"/>
<comment type="function">
    <text evidence="8">NQR complex catalyzes the reduction of ubiquinone-1 to ubiquinol by two successive reactions, coupled with the transport of Na(+) ions from the cytoplasm to the periplasm. NqrA to NqrE are probably involved in the second step, the conversion of ubisemiquinone to ubiquinol.</text>
</comment>
<evidence type="ECO:0000256" key="2">
    <source>
        <dbReference type="ARBA" id="ARBA00022967"/>
    </source>
</evidence>
<keyword evidence="5 8" id="KW-0406">Ion transport</keyword>
<sequence>MKLEEDLIIKFATANINLYKIMSKDIKVRKGLDLRLKGEAEKTISNAPKSKTFAIKPSEFHLVVPKMMVKEGAKVKVGDPIFYSKDNKDIKIVSPVSGTLTAIERGAKRVILSIIIEADAQQEVKDLGSLNVESSGAEVLKSRLLEGGCWPFIKQRPYDVIAEAETMPRDIFISGFSSAPLAPDYDFVLNGKEKELQAALTALSKMTEGKVHVGVRDKKSSVFSSLKNIELHSVEGPHPAGNVGTQIAMIAPVNKGETVWTLDAQNLVTIGELLLTGKFNPERTIAVAGSSVKAPKYYRTVLGSNLNGIVSDAGLNEDNVRVISGDVLTGKKEAKDGFLGYNANMVTIIPEGDDYEFFGWNKPIFNKVSTSRALTFSWLSPNKKYELNTNTNGEHRAFVLTGNYEEVFPLDIYPLQTLKACMVQDLDQMEVLGMYEVAPEDFALTEFICVSKQPHQEIIRKGLDLMYKEIG</sequence>
<dbReference type="PANTHER" id="PTHR37839:SF1">
    <property type="entry name" value="NA(+)-TRANSLOCATING NADH-QUINONE REDUCTASE SUBUNIT A"/>
    <property type="match status" value="1"/>
</dbReference>
<evidence type="ECO:0000256" key="5">
    <source>
        <dbReference type="ARBA" id="ARBA00023065"/>
    </source>
</evidence>
<dbReference type="EC" id="7.2.1.1" evidence="8"/>
<dbReference type="InterPro" id="IPR022615">
    <property type="entry name" value="NqrA_C_domain"/>
</dbReference>
<keyword evidence="3 8" id="KW-0520">NAD</keyword>
<evidence type="ECO:0000256" key="3">
    <source>
        <dbReference type="ARBA" id="ARBA00023027"/>
    </source>
</evidence>
<gene>
    <name evidence="8" type="primary">nqrA</name>
    <name evidence="12" type="ORF">LX95_02451</name>
</gene>
<evidence type="ECO:0000256" key="4">
    <source>
        <dbReference type="ARBA" id="ARBA00023053"/>
    </source>
</evidence>
<comment type="catalytic activity">
    <reaction evidence="8">
        <text>a ubiquinone + n Na(+)(in) + NADH + H(+) = a ubiquinol + n Na(+)(out) + NAD(+)</text>
        <dbReference type="Rhea" id="RHEA:47748"/>
        <dbReference type="Rhea" id="RHEA-COMP:9565"/>
        <dbReference type="Rhea" id="RHEA-COMP:9566"/>
        <dbReference type="ChEBI" id="CHEBI:15378"/>
        <dbReference type="ChEBI" id="CHEBI:16389"/>
        <dbReference type="ChEBI" id="CHEBI:17976"/>
        <dbReference type="ChEBI" id="CHEBI:29101"/>
        <dbReference type="ChEBI" id="CHEBI:57540"/>
        <dbReference type="ChEBI" id="CHEBI:57945"/>
        <dbReference type="EC" id="7.2.1.1"/>
    </reaction>
</comment>
<evidence type="ECO:0000256" key="1">
    <source>
        <dbReference type="ARBA" id="ARBA00022448"/>
    </source>
</evidence>
<evidence type="ECO:0000259" key="11">
    <source>
        <dbReference type="Pfam" id="PF24836"/>
    </source>
</evidence>
<dbReference type="InterPro" id="IPR056147">
    <property type="entry name" value="NQRA_N"/>
</dbReference>